<evidence type="ECO:0000256" key="6">
    <source>
        <dbReference type="ARBA" id="ARBA00022603"/>
    </source>
</evidence>
<name>Q31ES3_HYDCU</name>
<evidence type="ECO:0000313" key="10">
    <source>
        <dbReference type="EMBL" id="ABB42350.1"/>
    </source>
</evidence>
<gene>
    <name evidence="9" type="primary">tpm</name>
    <name evidence="10" type="ordered locus">Tcr_1758</name>
</gene>
<evidence type="ECO:0000256" key="2">
    <source>
        <dbReference type="ARBA" id="ARBA00004496"/>
    </source>
</evidence>
<dbReference type="GO" id="GO:0005737">
    <property type="term" value="C:cytoplasm"/>
    <property type="evidence" value="ECO:0007669"/>
    <property type="project" value="UniProtKB-SubCell"/>
</dbReference>
<evidence type="ECO:0000256" key="3">
    <source>
        <dbReference type="ARBA" id="ARBA00008145"/>
    </source>
</evidence>
<protein>
    <recommendedName>
        <fullName evidence="4 9">Thiopurine S-methyltransferase</fullName>
        <ecNumber evidence="4 9">2.1.1.67</ecNumber>
    </recommendedName>
    <alternativeName>
        <fullName evidence="9">Thiopurine methyltransferase</fullName>
    </alternativeName>
</protein>
<dbReference type="eggNOG" id="COG0500">
    <property type="taxonomic scope" value="Bacteria"/>
</dbReference>
<dbReference type="NCBIfam" id="NF009732">
    <property type="entry name" value="PRK13255.1"/>
    <property type="match status" value="1"/>
</dbReference>
<dbReference type="OrthoDB" id="9778208at2"/>
<evidence type="ECO:0000256" key="5">
    <source>
        <dbReference type="ARBA" id="ARBA00022490"/>
    </source>
</evidence>
<evidence type="ECO:0000256" key="1">
    <source>
        <dbReference type="ARBA" id="ARBA00000903"/>
    </source>
</evidence>
<keyword evidence="5 9" id="KW-0963">Cytoplasm</keyword>
<dbReference type="SUPFAM" id="SSF53335">
    <property type="entry name" value="S-adenosyl-L-methionine-dependent methyltransferases"/>
    <property type="match status" value="1"/>
</dbReference>
<evidence type="ECO:0000256" key="4">
    <source>
        <dbReference type="ARBA" id="ARBA00011905"/>
    </source>
</evidence>
<evidence type="ECO:0000256" key="8">
    <source>
        <dbReference type="ARBA" id="ARBA00022691"/>
    </source>
</evidence>
<dbReference type="HAMAP" id="MF_00812">
    <property type="entry name" value="Thiopur_methtran"/>
    <property type="match status" value="1"/>
</dbReference>
<dbReference type="Gene3D" id="3.40.50.150">
    <property type="entry name" value="Vaccinia Virus protein VP39"/>
    <property type="match status" value="1"/>
</dbReference>
<feature type="binding site" evidence="9">
    <location>
        <position position="123"/>
    </location>
    <ligand>
        <name>S-adenosyl-L-methionine</name>
        <dbReference type="ChEBI" id="CHEBI:59789"/>
    </ligand>
</feature>
<evidence type="ECO:0000256" key="7">
    <source>
        <dbReference type="ARBA" id="ARBA00022679"/>
    </source>
</evidence>
<dbReference type="KEGG" id="tcx:Tcr_1758"/>
<dbReference type="InterPro" id="IPR022474">
    <property type="entry name" value="Thiopur_S-MeTfrase_Se/Te_detox"/>
</dbReference>
<dbReference type="PANTHER" id="PTHR10259:SF11">
    <property type="entry name" value="THIOPURINE S-METHYLTRANSFERASE"/>
    <property type="match status" value="1"/>
</dbReference>
<dbReference type="PANTHER" id="PTHR10259">
    <property type="entry name" value="THIOPURINE S-METHYLTRANSFERASE"/>
    <property type="match status" value="1"/>
</dbReference>
<dbReference type="GO" id="GO:0010038">
    <property type="term" value="P:response to metal ion"/>
    <property type="evidence" value="ECO:0007669"/>
    <property type="project" value="InterPro"/>
</dbReference>
<dbReference type="EC" id="2.1.1.67" evidence="4 9"/>
<keyword evidence="8 9" id="KW-0949">S-adenosyl-L-methionine</keyword>
<dbReference type="GO" id="GO:0008119">
    <property type="term" value="F:thiopurine S-methyltransferase activity"/>
    <property type="evidence" value="ECO:0007669"/>
    <property type="project" value="UniProtKB-UniRule"/>
</dbReference>
<dbReference type="NCBIfam" id="TIGR03840">
    <property type="entry name" value="TMPT_Se_Te"/>
    <property type="match status" value="1"/>
</dbReference>
<dbReference type="AlphaFoldDB" id="Q31ES3"/>
<feature type="binding site" evidence="9">
    <location>
        <position position="10"/>
    </location>
    <ligand>
        <name>S-adenosyl-L-methionine</name>
        <dbReference type="ChEBI" id="CHEBI:59789"/>
    </ligand>
</feature>
<sequence>MEADFWHEMWRSEQVGFHQSNVNAFLKKHWKQLNLIGHEQVFVPLCGKSLDMLWLQQQGHAVLGVELSEQALQAFVTEHDLQASLVQYPRFRSYEMNGMSLLCGDFFDVSAKECAEVKAVYDRAALVALPPEMRQQYASHLKTILAPGVPILLIAMDYDQSLQSGPPFAVSALEVKALFEDRFNIEKVESDTFERKGVKTTENVFVLTPKA</sequence>
<dbReference type="PROSITE" id="PS51585">
    <property type="entry name" value="SAM_MT_TPMT"/>
    <property type="match status" value="1"/>
</dbReference>
<comment type="subcellular location">
    <subcellularLocation>
        <location evidence="2 9">Cytoplasm</location>
    </subcellularLocation>
</comment>
<dbReference type="HOGENOM" id="CLU_085515_1_0_6"/>
<comment type="catalytic activity">
    <reaction evidence="1 9">
        <text>S-adenosyl-L-methionine + a thiopurine = S-adenosyl-L-homocysteine + a thiopurine S-methylether.</text>
        <dbReference type="EC" id="2.1.1.67"/>
    </reaction>
</comment>
<dbReference type="InterPro" id="IPR029063">
    <property type="entry name" value="SAM-dependent_MTases_sf"/>
</dbReference>
<evidence type="ECO:0000256" key="9">
    <source>
        <dbReference type="HAMAP-Rule" id="MF_00812"/>
    </source>
</evidence>
<dbReference type="PIRSF" id="PIRSF023956">
    <property type="entry name" value="Thiopurine_S-methyltransferase"/>
    <property type="match status" value="1"/>
</dbReference>
<feature type="binding site" evidence="9">
    <location>
        <position position="45"/>
    </location>
    <ligand>
        <name>S-adenosyl-L-methionine</name>
        <dbReference type="ChEBI" id="CHEBI:59789"/>
    </ligand>
</feature>
<dbReference type="Pfam" id="PF05724">
    <property type="entry name" value="TPMT"/>
    <property type="match status" value="1"/>
</dbReference>
<proteinExistence type="inferred from homology"/>
<dbReference type="InterPro" id="IPR008854">
    <property type="entry name" value="TPMT"/>
</dbReference>
<dbReference type="FunFam" id="3.40.50.150:FF:000101">
    <property type="entry name" value="Thiopurine S-methyltransferase"/>
    <property type="match status" value="1"/>
</dbReference>
<feature type="binding site" evidence="9">
    <location>
        <position position="66"/>
    </location>
    <ligand>
        <name>S-adenosyl-L-methionine</name>
        <dbReference type="ChEBI" id="CHEBI:59789"/>
    </ligand>
</feature>
<dbReference type="STRING" id="317025.Tcr_1758"/>
<reference evidence="10" key="1">
    <citation type="submission" date="2006-07" db="EMBL/GenBank/DDBJ databases">
        <title>Complete sequence of Thiomicrospira crunogena XCL-2.</title>
        <authorList>
            <consortium name="US DOE Joint Genome Institute"/>
            <person name="Copeland A."/>
            <person name="Lucas S."/>
            <person name="Lapidus A."/>
            <person name="Barry K."/>
            <person name="Detter J.C."/>
            <person name="Glavina del Rio T."/>
            <person name="Hammon N."/>
            <person name="Israni S."/>
            <person name="Dalin E."/>
            <person name="Tice H."/>
            <person name="Pitluck S."/>
            <person name="Chain P."/>
            <person name="Malfatti S."/>
            <person name="Shin M."/>
            <person name="Vergez L."/>
            <person name="Schmutz J."/>
            <person name="Larimer F."/>
            <person name="Land M."/>
            <person name="Hauser L."/>
            <person name="Kyrpides N."/>
            <person name="Lykidis A."/>
            <person name="Scott K.M."/>
            <person name="Sievert S."/>
            <person name="Kerfeld C."/>
            <person name="Freyermuth S."/>
            <person name="Dobrinski K."/>
            <person name="Boller A."/>
            <person name="Fitzpatrick K."/>
            <person name="Thoma P."/>
            <person name="Moore J."/>
            <person name="Richardson P."/>
        </authorList>
    </citation>
    <scope>NUCLEOTIDE SEQUENCE</scope>
    <source>
        <strain evidence="10">XCL-2</strain>
    </source>
</reference>
<comment type="similarity">
    <text evidence="3 9">Belongs to the class I-like SAM-binding methyltransferase superfamily. TPMT family.</text>
</comment>
<dbReference type="GO" id="GO:0032259">
    <property type="term" value="P:methylation"/>
    <property type="evidence" value="ECO:0007669"/>
    <property type="project" value="UniProtKB-KW"/>
</dbReference>
<keyword evidence="7 9" id="KW-0808">Transferase</keyword>
<accession>Q31ES3</accession>
<dbReference type="EMBL" id="CP000109">
    <property type="protein sequence ID" value="ABB42350.1"/>
    <property type="molecule type" value="Genomic_DNA"/>
</dbReference>
<keyword evidence="6 9" id="KW-0489">Methyltransferase</keyword>
<organism evidence="10">
    <name type="scientific">Hydrogenovibrio crunogenus (strain DSM 25203 / XCL-2)</name>
    <name type="common">Thiomicrospira crunogena</name>
    <dbReference type="NCBI Taxonomy" id="317025"/>
    <lineage>
        <taxon>Bacteria</taxon>
        <taxon>Pseudomonadati</taxon>
        <taxon>Pseudomonadota</taxon>
        <taxon>Gammaproteobacteria</taxon>
        <taxon>Thiotrichales</taxon>
        <taxon>Piscirickettsiaceae</taxon>
        <taxon>Hydrogenovibrio</taxon>
    </lineage>
</organism>
<dbReference type="InterPro" id="IPR025835">
    <property type="entry name" value="Thiopurine_S-MeTrfase"/>
</dbReference>